<keyword evidence="4" id="KW-1185">Reference proteome</keyword>
<proteinExistence type="predicted"/>
<reference evidence="3" key="1">
    <citation type="submission" date="2021-01" db="EMBL/GenBank/DDBJ databases">
        <title>Tabrizicola alba sp. nov. a motile alkaliphilic bacterium isolated from a soda lake.</title>
        <authorList>
            <person name="Szuroczki S."/>
            <person name="Abbaszade G."/>
            <person name="Schumann P."/>
            <person name="Toth E."/>
        </authorList>
    </citation>
    <scope>NUCLEOTIDE SEQUENCE</scope>
    <source>
        <strain evidence="3">DMG-N-6</strain>
    </source>
</reference>
<keyword evidence="1" id="KW-0175">Coiled coil</keyword>
<feature type="compositionally biased region" description="Polar residues" evidence="2">
    <location>
        <begin position="127"/>
        <end position="138"/>
    </location>
</feature>
<organism evidence="3 4">
    <name type="scientific">Szabonella alba</name>
    <dbReference type="NCBI Taxonomy" id="2804194"/>
    <lineage>
        <taxon>Bacteria</taxon>
        <taxon>Pseudomonadati</taxon>
        <taxon>Pseudomonadota</taxon>
        <taxon>Alphaproteobacteria</taxon>
        <taxon>Rhodobacterales</taxon>
        <taxon>Paracoccaceae</taxon>
        <taxon>Szabonella</taxon>
    </lineage>
</organism>
<feature type="compositionally biased region" description="Pro residues" evidence="2">
    <location>
        <begin position="230"/>
        <end position="239"/>
    </location>
</feature>
<evidence type="ECO:0000256" key="1">
    <source>
        <dbReference type="SAM" id="Coils"/>
    </source>
</evidence>
<evidence type="ECO:0000313" key="4">
    <source>
        <dbReference type="Proteomes" id="UP000648908"/>
    </source>
</evidence>
<sequence>MAKKTAAELKEEASALSDLIVQGRKRAMNYALVMGKEGCALEAHPTKGPDVMWRQAKVAAGGTRGTQGVMNVSGKLIELNCETEDFPGTLPKLFKRHLKERGLSFKVVMILPNGSRLDDGEDEGEGTQQEDSTDTGSLPETEPGGTLTEAPPEAPPEAPAQTDPMAELSQRLRDLVGKVRALGTSGGSAAEKLGKGLQAAASEIKSGNADRARMLLDAVAKSLGDLRGDGPPPPPPPPSGSTTPEVDTDELRRQLQTEFDGLAKNLETLRQKATKEVSGKVGQLATMFGTLLGQGDLKKAAGVLKLLGTTLTSELSKLAETTGGKVEDAPGTNPNAMIAEHGKLSVKERAALLDMSKRDPAQFAAAAGALAAMDKDGVVDITPEARRLALADLETARKQEEAHRKALAEAEKELAVFAGDTPIPGSLWETAHTAAEQANKAFRDFAAAVKDPAKMTEKERQETMVEAQRLDRLRKEAQAEAAKAKKDMEDVARQKVADAGTDLDGSKQASLEARREVEAKDAKRALVNALTFGPLSPGGKPPMAEADKTAFIEAFGKDGVMARQALDMAVAAPDPSVIARNVGMVTGKVADGFADDSGKKLDLPPEQMRAMGMNALRMGSLQGEDYFKGFDAYLKSGKQHEPDPSGGMGAPLDDYKAEDARKKKVALARTQQMGAAALDGSGKVNFDSPEAKAAMDQMLFHPGSLTTFTPHMTQKMAETKALFSDPAKGPIAQRTIDKTRLPGTDQPGRKASLDIVARTMGKPEGAVTDDDAKGSVLAAMMTPLSQGPVGSCFATAPVRAIRETDPLRAMEEYSKIARTGQFKAQDGFTIPANRRVPQNENVLMRSWEYSVATVTQEQTQGRKRQELTTSLMPGTDPAEGLDRIKDIVGKDWNGSKSFLPFSKPDEGVKLRLTKAIQQKMRFEYNAGLDATGGGGDGSSTNGVYQIFVGDVPLDSEAAFKKELAKLALEAAKEKPDSKKGKEIVALVNSQAFIDEVVAAYGPPPTNPKVERDSPWNLGGGGLETEASKVVDGGNPVYDIIMPPPGTPPGPVGARNKALLETIVNAQQNRGGSDMVLMGTTGASANHAFNTLPNDPSVAGLQPPDIGDKIDDVLIKPGQKIASTKLPAEQAAVVFEKTVLKVMDRVHPDDREMVMEALKSLPAASLSPAEIKAEILKVLTKHRTDKYVADREPGADPARIEQVRQHFEAANDKWIGEKLSNALTEEMRPPEVVIADTNWGGAEGQTLFVMVPDATTGELGLFKKDVFTGKLTPAGDNWSNAKWDTTRR</sequence>
<dbReference type="EMBL" id="JAESVN010000001">
    <property type="protein sequence ID" value="MBL4916153.1"/>
    <property type="molecule type" value="Genomic_DNA"/>
</dbReference>
<feature type="region of interest" description="Disordered" evidence="2">
    <location>
        <begin position="114"/>
        <end position="163"/>
    </location>
</feature>
<feature type="region of interest" description="Disordered" evidence="2">
    <location>
        <begin position="223"/>
        <end position="247"/>
    </location>
</feature>
<protein>
    <submittedName>
        <fullName evidence="3">Uncharacterized protein</fullName>
    </submittedName>
</protein>
<gene>
    <name evidence="3" type="ORF">JL811_02875</name>
</gene>
<accession>A0A8K0V9I7</accession>
<dbReference type="Proteomes" id="UP000648908">
    <property type="component" value="Unassembled WGS sequence"/>
</dbReference>
<evidence type="ECO:0000256" key="2">
    <source>
        <dbReference type="SAM" id="MobiDB-lite"/>
    </source>
</evidence>
<name>A0A8K0V9I7_9RHOB</name>
<dbReference type="RefSeq" id="WP_202686790.1">
    <property type="nucleotide sequence ID" value="NZ_JAESVN010000001.1"/>
</dbReference>
<feature type="coiled-coil region" evidence="1">
    <location>
        <begin position="460"/>
        <end position="494"/>
    </location>
</feature>
<comment type="caution">
    <text evidence="3">The sequence shown here is derived from an EMBL/GenBank/DDBJ whole genome shotgun (WGS) entry which is preliminary data.</text>
</comment>
<evidence type="ECO:0000313" key="3">
    <source>
        <dbReference type="EMBL" id="MBL4916153.1"/>
    </source>
</evidence>